<evidence type="ECO:0000313" key="9">
    <source>
        <dbReference type="Proteomes" id="UP001140453"/>
    </source>
</evidence>
<feature type="compositionally biased region" description="Basic and acidic residues" evidence="6">
    <location>
        <begin position="430"/>
        <end position="448"/>
    </location>
</feature>
<proteinExistence type="inferred from homology"/>
<dbReference type="Gene3D" id="3.30.2350.10">
    <property type="entry name" value="Pseudouridine synthase"/>
    <property type="match status" value="1"/>
</dbReference>
<evidence type="ECO:0000256" key="6">
    <source>
        <dbReference type="SAM" id="MobiDB-lite"/>
    </source>
</evidence>
<dbReference type="Proteomes" id="UP001140453">
    <property type="component" value="Unassembled WGS sequence"/>
</dbReference>
<evidence type="ECO:0000256" key="5">
    <source>
        <dbReference type="ARBA" id="ARBA00023235"/>
    </source>
</evidence>
<evidence type="ECO:0000256" key="3">
    <source>
        <dbReference type="ARBA" id="ARBA00012787"/>
    </source>
</evidence>
<feature type="domain" description="Pseudouridine synthase II N-terminal" evidence="7">
    <location>
        <begin position="77"/>
        <end position="208"/>
    </location>
</feature>
<dbReference type="GO" id="GO:0160148">
    <property type="term" value="F:tRNA pseudouridine(55) synthase activity"/>
    <property type="evidence" value="ECO:0007669"/>
    <property type="project" value="UniProtKB-EC"/>
</dbReference>
<protein>
    <recommendedName>
        <fullName evidence="3">tRNA pseudouridine(55) synthase</fullName>
        <ecNumber evidence="3">5.4.99.25</ecNumber>
    </recommendedName>
</protein>
<comment type="similarity">
    <text evidence="2">Belongs to the pseudouridine synthase TruB family.</text>
</comment>
<evidence type="ECO:0000313" key="8">
    <source>
        <dbReference type="EMBL" id="KAJ4388679.1"/>
    </source>
</evidence>
<dbReference type="PANTHER" id="PTHR13767">
    <property type="entry name" value="TRNA-PSEUDOURIDINE SYNTHASE"/>
    <property type="match status" value="1"/>
</dbReference>
<keyword evidence="9" id="KW-1185">Reference proteome</keyword>
<feature type="region of interest" description="Disordered" evidence="6">
    <location>
        <begin position="237"/>
        <end position="256"/>
    </location>
</feature>
<organism evidence="8 9">
    <name type="scientific">Gnomoniopsis smithogilvyi</name>
    <dbReference type="NCBI Taxonomy" id="1191159"/>
    <lineage>
        <taxon>Eukaryota</taxon>
        <taxon>Fungi</taxon>
        <taxon>Dikarya</taxon>
        <taxon>Ascomycota</taxon>
        <taxon>Pezizomycotina</taxon>
        <taxon>Sordariomycetes</taxon>
        <taxon>Sordariomycetidae</taxon>
        <taxon>Diaporthales</taxon>
        <taxon>Gnomoniaceae</taxon>
        <taxon>Gnomoniopsis</taxon>
    </lineage>
</organism>
<sequence length="491" mass="54870">MKARRFFKMATDSVLDGVFAINKPYGMSSAQVIRDCKTYFNPSSLFAPMLEQTRAERAKENQHQQKRRRRVKQAIEVKMGHGGTLDPMATGVLILGVGRGTKSLQQFLACTKTYETVVVFGATSDSYDRCGHLLKKRPYDHITRDKVEAALDSFRGTYQQMPPLFSALKMEGKPLYEYAREGKPIPREIQTREVTVTDLEIVEWYEPDSHEHHWPTSEATAAEKQYAEQLWRVEKQQQSGKKLTAEEEAADSEALEAHNDLKRKFEERQDELVQERQSKKQKQQRHKEQQQAQQQQEQAQANGEGSKAEPTSPVMSGALGDLPPKGKGSDLVPPVAPGTPPPWKDKGPPAVRIRMTSTSGFYVRSFAHDLGEKLDSAGLMTELIRRRQGDFVLGTENCLEYDDLAKGEAVWAPQLQDMLARWNRPGGIKGGEDEARKKVEEAPVKDDAPAVVDASSVPEASAEVPQTNTDELQRSASPKQEAASEEAPIPA</sequence>
<feature type="region of interest" description="Disordered" evidence="6">
    <location>
        <begin position="426"/>
        <end position="491"/>
    </location>
</feature>
<dbReference type="InterPro" id="IPR002501">
    <property type="entry name" value="PsdUridine_synth_N"/>
</dbReference>
<dbReference type="PANTHER" id="PTHR13767:SF2">
    <property type="entry name" value="PSEUDOURIDYLATE SYNTHASE TRUB1"/>
    <property type="match status" value="1"/>
</dbReference>
<feature type="region of interest" description="Disordered" evidence="6">
    <location>
        <begin position="269"/>
        <end position="349"/>
    </location>
</feature>
<dbReference type="InterPro" id="IPR020103">
    <property type="entry name" value="PsdUridine_synth_cat_dom_sf"/>
</dbReference>
<evidence type="ECO:0000259" key="7">
    <source>
        <dbReference type="Pfam" id="PF01509"/>
    </source>
</evidence>
<name>A0A9W8YNT7_9PEZI</name>
<accession>A0A9W8YNT7</accession>
<dbReference type="GO" id="GO:0006400">
    <property type="term" value="P:tRNA modification"/>
    <property type="evidence" value="ECO:0007669"/>
    <property type="project" value="TreeGrafter"/>
</dbReference>
<evidence type="ECO:0000256" key="1">
    <source>
        <dbReference type="ARBA" id="ARBA00001166"/>
    </source>
</evidence>
<dbReference type="FunFam" id="3.30.2350.10:FF:000014">
    <property type="entry name" value="PUS4p Pseudouridine synthase"/>
    <property type="match status" value="1"/>
</dbReference>
<reference evidence="8" key="1">
    <citation type="submission" date="2022-10" db="EMBL/GenBank/DDBJ databases">
        <title>Tapping the CABI collections for fungal endophytes: first genome assemblies for Collariella, Neodidymelliopsis, Ascochyta clinopodiicola, Didymella pomorum, Didymosphaeria variabile, Neocosmospora piperis and Neocucurbitaria cava.</title>
        <authorList>
            <person name="Hill R."/>
        </authorList>
    </citation>
    <scope>NUCLEOTIDE SEQUENCE</scope>
    <source>
        <strain evidence="8">IMI 355082</strain>
    </source>
</reference>
<evidence type="ECO:0000256" key="4">
    <source>
        <dbReference type="ARBA" id="ARBA00022694"/>
    </source>
</evidence>
<dbReference type="AlphaFoldDB" id="A0A9W8YNT7"/>
<dbReference type="InterPro" id="IPR014780">
    <property type="entry name" value="tRNA_psdUridine_synth_TruB"/>
</dbReference>
<evidence type="ECO:0000256" key="2">
    <source>
        <dbReference type="ARBA" id="ARBA00008999"/>
    </source>
</evidence>
<comment type="catalytic activity">
    <reaction evidence="1">
        <text>a uridine in mRNA = a pseudouridine in mRNA</text>
        <dbReference type="Rhea" id="RHEA:56644"/>
        <dbReference type="Rhea" id="RHEA-COMP:14658"/>
        <dbReference type="Rhea" id="RHEA-COMP:14659"/>
        <dbReference type="ChEBI" id="CHEBI:65314"/>
        <dbReference type="ChEBI" id="CHEBI:65315"/>
    </reaction>
</comment>
<feature type="compositionally biased region" description="Polar residues" evidence="6">
    <location>
        <begin position="464"/>
        <end position="478"/>
    </location>
</feature>
<feature type="compositionally biased region" description="Basic and acidic residues" evidence="6">
    <location>
        <begin position="269"/>
        <end position="278"/>
    </location>
</feature>
<feature type="compositionally biased region" description="Low complexity" evidence="6">
    <location>
        <begin position="290"/>
        <end position="301"/>
    </location>
</feature>
<keyword evidence="5 8" id="KW-0413">Isomerase</keyword>
<dbReference type="EMBL" id="JAPEVB010000004">
    <property type="protein sequence ID" value="KAJ4388679.1"/>
    <property type="molecule type" value="Genomic_DNA"/>
</dbReference>
<comment type="caution">
    <text evidence="8">The sequence shown here is derived from an EMBL/GenBank/DDBJ whole genome shotgun (WGS) entry which is preliminary data.</text>
</comment>
<dbReference type="SUPFAM" id="SSF55120">
    <property type="entry name" value="Pseudouridine synthase"/>
    <property type="match status" value="1"/>
</dbReference>
<dbReference type="Pfam" id="PF01509">
    <property type="entry name" value="TruB_N"/>
    <property type="match status" value="1"/>
</dbReference>
<dbReference type="GO" id="GO:0003723">
    <property type="term" value="F:RNA binding"/>
    <property type="evidence" value="ECO:0007669"/>
    <property type="project" value="InterPro"/>
</dbReference>
<dbReference type="OrthoDB" id="9995526at2759"/>
<dbReference type="GO" id="GO:0005634">
    <property type="term" value="C:nucleus"/>
    <property type="evidence" value="ECO:0007669"/>
    <property type="project" value="TreeGrafter"/>
</dbReference>
<gene>
    <name evidence="8" type="primary">PUS4</name>
    <name evidence="8" type="ORF">N0V93_006138</name>
</gene>
<dbReference type="HAMAP" id="MF_01080">
    <property type="entry name" value="TruB_bact"/>
    <property type="match status" value="1"/>
</dbReference>
<dbReference type="EC" id="5.4.99.25" evidence="3"/>
<dbReference type="GO" id="GO:1990481">
    <property type="term" value="P:mRNA pseudouridine synthesis"/>
    <property type="evidence" value="ECO:0007669"/>
    <property type="project" value="TreeGrafter"/>
</dbReference>
<keyword evidence="4" id="KW-0819">tRNA processing</keyword>